<dbReference type="Gene3D" id="2.30.29.30">
    <property type="entry name" value="Pleckstrin-homology domain (PH domain)/Phosphotyrosine-binding domain (PTB)"/>
    <property type="match status" value="1"/>
</dbReference>
<organism evidence="2 3">
    <name type="scientific">Lactuca sativa</name>
    <name type="common">Garden lettuce</name>
    <dbReference type="NCBI Taxonomy" id="4236"/>
    <lineage>
        <taxon>Eukaryota</taxon>
        <taxon>Viridiplantae</taxon>
        <taxon>Streptophyta</taxon>
        <taxon>Embryophyta</taxon>
        <taxon>Tracheophyta</taxon>
        <taxon>Spermatophyta</taxon>
        <taxon>Magnoliopsida</taxon>
        <taxon>eudicotyledons</taxon>
        <taxon>Gunneridae</taxon>
        <taxon>Pentapetalae</taxon>
        <taxon>asterids</taxon>
        <taxon>campanulids</taxon>
        <taxon>Asterales</taxon>
        <taxon>Asteraceae</taxon>
        <taxon>Cichorioideae</taxon>
        <taxon>Cichorieae</taxon>
        <taxon>Lactucinae</taxon>
        <taxon>Lactuca</taxon>
    </lineage>
</organism>
<dbReference type="Proteomes" id="UP000235145">
    <property type="component" value="Unassembled WGS sequence"/>
</dbReference>
<sequence length="329" mass="37263">MATIWLGRTLQKLDSLLLGRMLNTTGEDVEHNPKVVEVDKSDISGLTWMKVPWTNQLAVRIKDGLKYKFTGFHDQMSVQKMMNIGLNMDENTTGEDVEHNPRVSLHVDDVAVLCEDKTSNDDVGVTMVDPDETMPEYEGFTIDEKELENVEGGGGIDFDKLEFPSSPSVSTCSSIRRNASLQILLPFITCLICFRTLRYLLRKYTSLLWQHDSLIEWKLNDKMSHIWIGVGASLELLEGKTLLGNSKKISKCAYTIHLDQWQHWALINVLHRDYKNPMLPVASSTIDATGNIDTVTDFIDLESLSVTPQNHERRKRSGVEDVMYSITTV</sequence>
<dbReference type="EMBL" id="NBSK02000009">
    <property type="protein sequence ID" value="KAJ0185845.1"/>
    <property type="molecule type" value="Genomic_DNA"/>
</dbReference>
<evidence type="ECO:0000313" key="2">
    <source>
        <dbReference type="EMBL" id="KAJ0185845.1"/>
    </source>
</evidence>
<evidence type="ECO:0000259" key="1">
    <source>
        <dbReference type="Pfam" id="PF17292"/>
    </source>
</evidence>
<dbReference type="InterPro" id="IPR035417">
    <property type="entry name" value="SSRP1/POB3_N"/>
</dbReference>
<proteinExistence type="predicted"/>
<dbReference type="InterPro" id="IPR011993">
    <property type="entry name" value="PH-like_dom_sf"/>
</dbReference>
<dbReference type="InterPro" id="IPR050454">
    <property type="entry name" value="RTT106/SSRP1_HistChap/FACT"/>
</dbReference>
<reference evidence="2 3" key="1">
    <citation type="journal article" date="2017" name="Nat. Commun.">
        <title>Genome assembly with in vitro proximity ligation data and whole-genome triplication in lettuce.</title>
        <authorList>
            <person name="Reyes-Chin-Wo S."/>
            <person name="Wang Z."/>
            <person name="Yang X."/>
            <person name="Kozik A."/>
            <person name="Arikit S."/>
            <person name="Song C."/>
            <person name="Xia L."/>
            <person name="Froenicke L."/>
            <person name="Lavelle D.O."/>
            <person name="Truco M.J."/>
            <person name="Xia R."/>
            <person name="Zhu S."/>
            <person name="Xu C."/>
            <person name="Xu H."/>
            <person name="Xu X."/>
            <person name="Cox K."/>
            <person name="Korf I."/>
            <person name="Meyers B.C."/>
            <person name="Michelmore R.W."/>
        </authorList>
    </citation>
    <scope>NUCLEOTIDE SEQUENCE [LARGE SCALE GENOMIC DNA]</scope>
    <source>
        <strain evidence="3">cv. Salinas</strain>
        <tissue evidence="2">Seedlings</tissue>
    </source>
</reference>
<name>A0A9R1WNG3_LACSA</name>
<keyword evidence="3" id="KW-1185">Reference proteome</keyword>
<dbReference type="PANTHER" id="PTHR45849:SF6">
    <property type="entry name" value="FACT COMPLEX SUBUNIT SSRP1"/>
    <property type="match status" value="1"/>
</dbReference>
<dbReference type="PANTHER" id="PTHR45849">
    <property type="entry name" value="FACT COMPLEX SUBUNIT SSRP1"/>
    <property type="match status" value="1"/>
</dbReference>
<gene>
    <name evidence="2" type="ORF">LSAT_V11C900489390</name>
</gene>
<feature type="domain" description="FACT complex subunit SSRP1/POB3 N-terminal PH" evidence="1">
    <location>
        <begin position="32"/>
        <end position="75"/>
    </location>
</feature>
<dbReference type="AlphaFoldDB" id="A0A9R1WNG3"/>
<dbReference type="Pfam" id="PF17292">
    <property type="entry name" value="POB3_N"/>
    <property type="match status" value="1"/>
</dbReference>
<evidence type="ECO:0000313" key="3">
    <source>
        <dbReference type="Proteomes" id="UP000235145"/>
    </source>
</evidence>
<protein>
    <recommendedName>
        <fullName evidence="1">FACT complex subunit SSRP1/POB3 N-terminal PH domain-containing protein</fullName>
    </recommendedName>
</protein>
<comment type="caution">
    <text evidence="2">The sequence shown here is derived from an EMBL/GenBank/DDBJ whole genome shotgun (WGS) entry which is preliminary data.</text>
</comment>
<accession>A0A9R1WNG3</accession>